<dbReference type="GO" id="GO:0005829">
    <property type="term" value="C:cytosol"/>
    <property type="evidence" value="ECO:0007669"/>
    <property type="project" value="GOC"/>
</dbReference>
<feature type="coiled-coil region" evidence="6">
    <location>
        <begin position="103"/>
        <end position="130"/>
    </location>
</feature>
<feature type="domain" description="Vps52 C-terminal" evidence="8">
    <location>
        <begin position="484"/>
        <end position="674"/>
    </location>
</feature>
<keyword evidence="5" id="KW-0333">Golgi apparatus</keyword>
<dbReference type="OMA" id="IHVVMVE"/>
<dbReference type="FunCoup" id="G8YU79">
    <property type="interactions" value="1459"/>
</dbReference>
<dbReference type="Pfam" id="PF04129">
    <property type="entry name" value="Vps52_CC"/>
    <property type="match status" value="1"/>
</dbReference>
<sequence>MAALGSLRRLLQESDITFKDEDVSFEVPDNLSHIEKYLSSEREGHYFEMFEKIRVDHSQEEIGDPELKLLTDADIDTLNQRFESYGDRIRAHIEKLKPIEKVITKYDKEIESLSSSLNALKEESSKLSTDFNLQSKASESLNPIILDLMIPPDVITSVNNGPVNDKWIENIKFVSEKRSLIQNVESNWEKNKMFKLYKESEAFSALKTGIELLASRCVERIRNFLISNIKSLRSSQKQSSQVLQNKLLSVKEIYVFLKSEHPELAEELQLAYIYTMKWYYYSRFTKYAYALQKIRIRDIDSNYVLGSVNSADEKNSISSGLKSWIYSSNTDTPPSTATNSQSTHSKISYPEYLLSVEKRINALLKNDQKDENGAIPSQIAETTPFHYWLEFIFKQWRVAIVDNVIVEYFFMVDFFYEGDERFPNLSQVIKRCSQSPVREAENIDWPKLMFSDVFNLSYEFVNWLISHNPSSSTSIARANTGYGSFSKSRMNLSGSFHGTCDCYAILMMIRLVQKYQFLLHSEIKVPILDNHLNSLLMLLWPQFTRIIDLNCDSMKTLVLRPGSLKSFGVNLAPTPLTQNFAHFLSGLLKLSFSEHTKSDNENSVNRGEPIFTSINRLTNDFENVLTKMGHHYFGSGAKKGTEKEIFLFNNYFLIVNILRDENMDANNKNEFINENIAHFEALCNAYKKG</sequence>
<dbReference type="PANTHER" id="PTHR14190:SF7">
    <property type="entry name" value="VACUOLAR PROTEIN SORTING-ASSOCIATED PROTEIN 52 HOMOLOG"/>
    <property type="match status" value="1"/>
</dbReference>
<dbReference type="GO" id="GO:0006896">
    <property type="term" value="P:Golgi to vacuole transport"/>
    <property type="evidence" value="ECO:0007669"/>
    <property type="project" value="TreeGrafter"/>
</dbReference>
<keyword evidence="11" id="KW-1185">Reference proteome</keyword>
<evidence type="ECO:0000256" key="2">
    <source>
        <dbReference type="ARBA" id="ARBA00008180"/>
    </source>
</evidence>
<keyword evidence="6" id="KW-0175">Coiled coil</keyword>
<dbReference type="Proteomes" id="UP000005222">
    <property type="component" value="Chromosome A"/>
</dbReference>
<dbReference type="AlphaFoldDB" id="G8YU79"/>
<reference evidence="11" key="2">
    <citation type="journal article" date="2012" name="G3 (Bethesda)">
        <title>Pichia sorbitophila, an interspecies yeast hybrid reveals early steps of genome resolution following polyploidization.</title>
        <authorList>
            <person name="Leh Louis V."/>
            <person name="Despons L."/>
            <person name="Friedrich A."/>
            <person name="Martin T."/>
            <person name="Durrens P."/>
            <person name="Casaregola S."/>
            <person name="Neuveglise C."/>
            <person name="Fairhead C."/>
            <person name="Marck C."/>
            <person name="Cruz J.A."/>
            <person name="Straub M.L."/>
            <person name="Kugler V."/>
            <person name="Sacerdot C."/>
            <person name="Uzunov Z."/>
            <person name="Thierry A."/>
            <person name="Weiss S."/>
            <person name="Bleykasten C."/>
            <person name="De Montigny J."/>
            <person name="Jacques N."/>
            <person name="Jung P."/>
            <person name="Lemaire M."/>
            <person name="Mallet S."/>
            <person name="Morel G."/>
            <person name="Richard G.F."/>
            <person name="Sarkar A."/>
            <person name="Savel G."/>
            <person name="Schacherer J."/>
            <person name="Seret M.L."/>
            <person name="Talla E."/>
            <person name="Samson G."/>
            <person name="Jubin C."/>
            <person name="Poulain J."/>
            <person name="Vacherie B."/>
            <person name="Barbe V."/>
            <person name="Pelletier E."/>
            <person name="Sherman D.J."/>
            <person name="Westhof E."/>
            <person name="Weissenbach J."/>
            <person name="Baret P.V."/>
            <person name="Wincker P."/>
            <person name="Gaillardin C."/>
            <person name="Dujon B."/>
            <person name="Souciet J.L."/>
        </authorList>
    </citation>
    <scope>NUCLEOTIDE SEQUENCE [LARGE SCALE GENOMIC DNA]</scope>
    <source>
        <strain evidence="11">ATCC MYA-4447 / BCRC 22081 / CBS 7064 / NBRC 10061 / NRRL Y-12695</strain>
    </source>
</reference>
<name>G8YU79_PICSO</name>
<gene>
    <name evidence="10" type="primary">Piso0_000522</name>
    <name evidence="9" type="ORF">GNLVRS01_PISO0A11198g</name>
    <name evidence="10" type="ORF">GNLVRS01_PISO0B11265g</name>
</gene>
<evidence type="ECO:0000259" key="8">
    <source>
        <dbReference type="Pfam" id="PF20655"/>
    </source>
</evidence>
<dbReference type="EMBL" id="FO082058">
    <property type="protein sequence ID" value="CCE73480.1"/>
    <property type="molecule type" value="Genomic_DNA"/>
</dbReference>
<dbReference type="eggNOG" id="KOG1961">
    <property type="taxonomic scope" value="Eukaryota"/>
</dbReference>
<evidence type="ECO:0000256" key="4">
    <source>
        <dbReference type="ARBA" id="ARBA00022927"/>
    </source>
</evidence>
<comment type="similarity">
    <text evidence="2">Belongs to the VPS52 family.</text>
</comment>
<feature type="domain" description="Vps52 C-terminal" evidence="8">
    <location>
        <begin position="340"/>
        <end position="428"/>
    </location>
</feature>
<dbReference type="OrthoDB" id="19482at2759"/>
<evidence type="ECO:0000313" key="9">
    <source>
        <dbReference type="EMBL" id="CCE72919.1"/>
    </source>
</evidence>
<proteinExistence type="inferred from homology"/>
<evidence type="ECO:0000256" key="3">
    <source>
        <dbReference type="ARBA" id="ARBA00022448"/>
    </source>
</evidence>
<protein>
    <submittedName>
        <fullName evidence="10">Piso0_000522 protein</fullName>
    </submittedName>
</protein>
<dbReference type="InterPro" id="IPR048319">
    <property type="entry name" value="Vps52_CC"/>
</dbReference>
<feature type="domain" description="Vps52 coiled-coil" evidence="7">
    <location>
        <begin position="82"/>
        <end position="257"/>
    </location>
</feature>
<evidence type="ECO:0000313" key="11">
    <source>
        <dbReference type="Proteomes" id="UP000005222"/>
    </source>
</evidence>
<evidence type="ECO:0000259" key="7">
    <source>
        <dbReference type="Pfam" id="PF04129"/>
    </source>
</evidence>
<dbReference type="GO" id="GO:0019905">
    <property type="term" value="F:syntaxin binding"/>
    <property type="evidence" value="ECO:0007669"/>
    <property type="project" value="TreeGrafter"/>
</dbReference>
<evidence type="ECO:0000256" key="1">
    <source>
        <dbReference type="ARBA" id="ARBA00004601"/>
    </source>
</evidence>
<evidence type="ECO:0000313" key="10">
    <source>
        <dbReference type="EMBL" id="CCE73480.1"/>
    </source>
</evidence>
<dbReference type="STRING" id="559304.G8YU79"/>
<evidence type="ECO:0000256" key="6">
    <source>
        <dbReference type="SAM" id="Coils"/>
    </source>
</evidence>
<dbReference type="GO" id="GO:0042147">
    <property type="term" value="P:retrograde transport, endosome to Golgi"/>
    <property type="evidence" value="ECO:0007669"/>
    <property type="project" value="TreeGrafter"/>
</dbReference>
<dbReference type="GO" id="GO:0015031">
    <property type="term" value="P:protein transport"/>
    <property type="evidence" value="ECO:0007669"/>
    <property type="project" value="UniProtKB-KW"/>
</dbReference>
<dbReference type="GO" id="GO:0000938">
    <property type="term" value="C:GARP complex"/>
    <property type="evidence" value="ECO:0007669"/>
    <property type="project" value="TreeGrafter"/>
</dbReference>
<accession>G8YU79</accession>
<evidence type="ECO:0000256" key="5">
    <source>
        <dbReference type="ARBA" id="ARBA00023034"/>
    </source>
</evidence>
<comment type="subcellular location">
    <subcellularLocation>
        <location evidence="1">Golgi apparatus</location>
        <location evidence="1">trans-Golgi network</location>
    </subcellularLocation>
</comment>
<dbReference type="Pfam" id="PF20655">
    <property type="entry name" value="Vps52_C"/>
    <property type="match status" value="2"/>
</dbReference>
<dbReference type="EMBL" id="FO082059">
    <property type="protein sequence ID" value="CCE72919.1"/>
    <property type="molecule type" value="Genomic_DNA"/>
</dbReference>
<keyword evidence="4" id="KW-0653">Protein transport</keyword>
<keyword evidence="3" id="KW-0813">Transport</keyword>
<dbReference type="InParanoid" id="G8YU79"/>
<reference evidence="10" key="1">
    <citation type="submission" date="2011-10" db="EMBL/GenBank/DDBJ databases">
        <authorList>
            <person name="Genoscope - CEA"/>
        </authorList>
    </citation>
    <scope>NUCLEOTIDE SEQUENCE</scope>
    <source>
        <strain evidence="10">CBS 7064</strain>
    </source>
</reference>
<dbReference type="InterPro" id="IPR048361">
    <property type="entry name" value="Vps52_C"/>
</dbReference>
<dbReference type="HOGENOM" id="CLU_010797_1_0_1"/>
<organism evidence="10 11">
    <name type="scientific">Pichia sorbitophila (strain ATCC MYA-4447 / BCRC 22081 / CBS 7064 / NBRC 10061 / NRRL Y-12695)</name>
    <name type="common">Hybrid yeast</name>
    <dbReference type="NCBI Taxonomy" id="559304"/>
    <lineage>
        <taxon>Eukaryota</taxon>
        <taxon>Fungi</taxon>
        <taxon>Dikarya</taxon>
        <taxon>Ascomycota</taxon>
        <taxon>Saccharomycotina</taxon>
        <taxon>Pichiomycetes</taxon>
        <taxon>Debaryomycetaceae</taxon>
        <taxon>Millerozyma</taxon>
    </lineage>
</organism>
<dbReference type="Proteomes" id="UP000005222">
    <property type="component" value="Chromosome B"/>
</dbReference>
<dbReference type="InterPro" id="IPR007258">
    <property type="entry name" value="Vps52"/>
</dbReference>
<dbReference type="PANTHER" id="PTHR14190">
    <property type="entry name" value="SUPPRESSOR OF ACTIN MUTATIONS 2/VACUOLAR PROTEIN SORTING 52"/>
    <property type="match status" value="1"/>
</dbReference>
<dbReference type="GO" id="GO:0032456">
    <property type="term" value="P:endocytic recycling"/>
    <property type="evidence" value="ECO:0007669"/>
    <property type="project" value="TreeGrafter"/>
</dbReference>